<dbReference type="InterPro" id="IPR049326">
    <property type="entry name" value="Rhodopsin_dom_fungi"/>
</dbReference>
<comment type="caution">
    <text evidence="9">The sequence shown here is derived from an EMBL/GenBank/DDBJ whole genome shotgun (WGS) entry which is preliminary data.</text>
</comment>
<comment type="similarity">
    <text evidence="5">Belongs to the SAT4 family.</text>
</comment>
<evidence type="ECO:0000256" key="6">
    <source>
        <dbReference type="SAM" id="MobiDB-lite"/>
    </source>
</evidence>
<evidence type="ECO:0000256" key="4">
    <source>
        <dbReference type="ARBA" id="ARBA00023136"/>
    </source>
</evidence>
<dbReference type="Proteomes" id="UP001610334">
    <property type="component" value="Unassembled WGS sequence"/>
</dbReference>
<feature type="transmembrane region" description="Helical" evidence="7">
    <location>
        <begin position="167"/>
        <end position="192"/>
    </location>
</feature>
<comment type="subcellular location">
    <subcellularLocation>
        <location evidence="1">Membrane</location>
        <topology evidence="1">Multi-pass membrane protein</topology>
    </subcellularLocation>
</comment>
<dbReference type="InterPro" id="IPR052337">
    <property type="entry name" value="SAT4-like"/>
</dbReference>
<feature type="compositionally biased region" description="Polar residues" evidence="6">
    <location>
        <begin position="269"/>
        <end position="284"/>
    </location>
</feature>
<evidence type="ECO:0000259" key="8">
    <source>
        <dbReference type="Pfam" id="PF20684"/>
    </source>
</evidence>
<evidence type="ECO:0000313" key="9">
    <source>
        <dbReference type="EMBL" id="KAL2811444.1"/>
    </source>
</evidence>
<reference evidence="9 10" key="1">
    <citation type="submission" date="2024-07" db="EMBL/GenBank/DDBJ databases">
        <title>Section-level genome sequencing and comparative genomics of Aspergillus sections Usti and Cavernicolus.</title>
        <authorList>
            <consortium name="Lawrence Berkeley National Laboratory"/>
            <person name="Nybo J.L."/>
            <person name="Vesth T.C."/>
            <person name="Theobald S."/>
            <person name="Frisvad J.C."/>
            <person name="Larsen T.O."/>
            <person name="Kjaerboelling I."/>
            <person name="Rothschild-Mancinelli K."/>
            <person name="Lyhne E.K."/>
            <person name="Kogle M.E."/>
            <person name="Barry K."/>
            <person name="Clum A."/>
            <person name="Na H."/>
            <person name="Ledsgaard L."/>
            <person name="Lin J."/>
            <person name="Lipzen A."/>
            <person name="Kuo A."/>
            <person name="Riley R."/>
            <person name="Mondo S."/>
            <person name="Labutti K."/>
            <person name="Haridas S."/>
            <person name="Pangalinan J."/>
            <person name="Salamov A.A."/>
            <person name="Simmons B.A."/>
            <person name="Magnuson J.K."/>
            <person name="Chen J."/>
            <person name="Drula E."/>
            <person name="Henrissat B."/>
            <person name="Wiebenga A."/>
            <person name="Lubbers R.J."/>
            <person name="Gomes A.C."/>
            <person name="Makela M.R."/>
            <person name="Stajich J."/>
            <person name="Grigoriev I.V."/>
            <person name="Mortensen U.H."/>
            <person name="De Vries R.P."/>
            <person name="Baker S.E."/>
            <person name="Andersen M.R."/>
        </authorList>
    </citation>
    <scope>NUCLEOTIDE SEQUENCE [LARGE SCALE GENOMIC DNA]</scope>
    <source>
        <strain evidence="9 10">CBS 588.65</strain>
    </source>
</reference>
<feature type="transmembrane region" description="Helical" evidence="7">
    <location>
        <begin position="34"/>
        <end position="58"/>
    </location>
</feature>
<evidence type="ECO:0000256" key="3">
    <source>
        <dbReference type="ARBA" id="ARBA00022989"/>
    </source>
</evidence>
<evidence type="ECO:0000256" key="1">
    <source>
        <dbReference type="ARBA" id="ARBA00004141"/>
    </source>
</evidence>
<keyword evidence="2 7" id="KW-0812">Transmembrane</keyword>
<dbReference type="Pfam" id="PF20684">
    <property type="entry name" value="Fung_rhodopsin"/>
    <property type="match status" value="1"/>
</dbReference>
<organism evidence="9 10">
    <name type="scientific">Aspergillus granulosus</name>
    <dbReference type="NCBI Taxonomy" id="176169"/>
    <lineage>
        <taxon>Eukaryota</taxon>
        <taxon>Fungi</taxon>
        <taxon>Dikarya</taxon>
        <taxon>Ascomycota</taxon>
        <taxon>Pezizomycotina</taxon>
        <taxon>Eurotiomycetes</taxon>
        <taxon>Eurotiomycetidae</taxon>
        <taxon>Eurotiales</taxon>
        <taxon>Aspergillaceae</taxon>
        <taxon>Aspergillus</taxon>
        <taxon>Aspergillus subgen. Nidulantes</taxon>
    </lineage>
</organism>
<keyword evidence="3 7" id="KW-1133">Transmembrane helix</keyword>
<evidence type="ECO:0000256" key="5">
    <source>
        <dbReference type="ARBA" id="ARBA00038359"/>
    </source>
</evidence>
<keyword evidence="10" id="KW-1185">Reference proteome</keyword>
<keyword evidence="4 7" id="KW-0472">Membrane</keyword>
<evidence type="ECO:0000256" key="7">
    <source>
        <dbReference type="SAM" id="Phobius"/>
    </source>
</evidence>
<proteinExistence type="inferred from homology"/>
<dbReference type="PANTHER" id="PTHR33048">
    <property type="entry name" value="PTH11-LIKE INTEGRAL MEMBRANE PROTEIN (AFU_ORTHOLOGUE AFUA_5G11245)"/>
    <property type="match status" value="1"/>
</dbReference>
<dbReference type="PANTHER" id="PTHR33048:SF64">
    <property type="entry name" value="INTEGRAL MEMBRANE PROTEIN"/>
    <property type="match status" value="1"/>
</dbReference>
<gene>
    <name evidence="9" type="ORF">BJX63DRAFT_422415</name>
</gene>
<dbReference type="EMBL" id="JBFXLT010000058">
    <property type="protein sequence ID" value="KAL2811444.1"/>
    <property type="molecule type" value="Genomic_DNA"/>
</dbReference>
<name>A0ABR4H7Q0_9EURO</name>
<evidence type="ECO:0000313" key="10">
    <source>
        <dbReference type="Proteomes" id="UP001610334"/>
    </source>
</evidence>
<feature type="domain" description="Rhodopsin" evidence="8">
    <location>
        <begin position="122"/>
        <end position="205"/>
    </location>
</feature>
<accession>A0ABR4H7Q0</accession>
<protein>
    <recommendedName>
        <fullName evidence="8">Rhodopsin domain-containing protein</fullName>
    </recommendedName>
</protein>
<feature type="transmembrane region" description="Helical" evidence="7">
    <location>
        <begin position="124"/>
        <end position="147"/>
    </location>
</feature>
<evidence type="ECO:0000256" key="2">
    <source>
        <dbReference type="ARBA" id="ARBA00022692"/>
    </source>
</evidence>
<sequence>MIFFWCGASSSLRPFLLHTLPWATTIRPDPDNEIPWVIAIFLTFSIVACVAAALGFYVRMWVKKSVWVDDFAALSSALLGMAYAGLAVARLHAEYFPICNDVPFSKLHHAGGPGAGGFGLSYKIIILAAIAACVFNQLAFAFVLSFGCHPVSKQWDPSIPGSCINTVATYCGLAGTSLGFDVIIIALPLPILARLQPKLRQKSIIIWSDIEISLGVIISCIPTYDPFFRALAVNISSYRRHPRQASEPSYGQSFRLSSQPVKSSHQVFDNSVPTTGMVTNTSRTRVGDNESQESVFADRDSEGQTQTQIQIKTMGGIHIKTQVKVEIEPRCSVEF</sequence>
<feature type="region of interest" description="Disordered" evidence="6">
    <location>
        <begin position="269"/>
        <end position="303"/>
    </location>
</feature>